<feature type="transmembrane region" description="Helical" evidence="2">
    <location>
        <begin position="53"/>
        <end position="74"/>
    </location>
</feature>
<name>A0A8S0WSF0_CYCAE</name>
<proteinExistence type="predicted"/>
<evidence type="ECO:0000313" key="4">
    <source>
        <dbReference type="Proteomes" id="UP000467700"/>
    </source>
</evidence>
<reference evidence="3 4" key="1">
    <citation type="submission" date="2020-01" db="EMBL/GenBank/DDBJ databases">
        <authorList>
            <person name="Gupta K D."/>
        </authorList>
    </citation>
    <scope>NUCLEOTIDE SEQUENCE [LARGE SCALE GENOMIC DNA]</scope>
</reference>
<feature type="region of interest" description="Disordered" evidence="1">
    <location>
        <begin position="119"/>
        <end position="158"/>
    </location>
</feature>
<protein>
    <submittedName>
        <fullName evidence="3">Uncharacterized protein</fullName>
    </submittedName>
</protein>
<keyword evidence="4" id="KW-1185">Reference proteome</keyword>
<accession>A0A8S0WSF0</accession>
<evidence type="ECO:0000256" key="1">
    <source>
        <dbReference type="SAM" id="MobiDB-lite"/>
    </source>
</evidence>
<sequence length="158" mass="17450">MDCIMPSSCSSYPRAVIRPISGLTCCERGIRCIFSSFSASYSRPTMFVSVPPFIFSCTPVRLFMLMLLPFIFLFPSYLKLAYADTFFGPTITKCSTAYPEWAVLGPVKSEVYLPLSKNSTSCPGRTSVSRRQKKKSPDPAIADNVKSSEATRTPLLSS</sequence>
<organism evidence="3 4">
    <name type="scientific">Cyclocybe aegerita</name>
    <name type="common">Black poplar mushroom</name>
    <name type="synonym">Agrocybe aegerita</name>
    <dbReference type="NCBI Taxonomy" id="1973307"/>
    <lineage>
        <taxon>Eukaryota</taxon>
        <taxon>Fungi</taxon>
        <taxon>Dikarya</taxon>
        <taxon>Basidiomycota</taxon>
        <taxon>Agaricomycotina</taxon>
        <taxon>Agaricomycetes</taxon>
        <taxon>Agaricomycetidae</taxon>
        <taxon>Agaricales</taxon>
        <taxon>Agaricineae</taxon>
        <taxon>Bolbitiaceae</taxon>
        <taxon>Cyclocybe</taxon>
    </lineage>
</organism>
<comment type="caution">
    <text evidence="3">The sequence shown here is derived from an EMBL/GenBank/DDBJ whole genome shotgun (WGS) entry which is preliminary data.</text>
</comment>
<dbReference type="AlphaFoldDB" id="A0A8S0WSF0"/>
<keyword evidence="2" id="KW-0812">Transmembrane</keyword>
<dbReference type="EMBL" id="CACVBS010000080">
    <property type="protein sequence ID" value="CAA7269767.1"/>
    <property type="molecule type" value="Genomic_DNA"/>
</dbReference>
<feature type="compositionally biased region" description="Polar residues" evidence="1">
    <location>
        <begin position="145"/>
        <end position="158"/>
    </location>
</feature>
<keyword evidence="2" id="KW-1133">Transmembrane helix</keyword>
<keyword evidence="2" id="KW-0472">Membrane</keyword>
<evidence type="ECO:0000313" key="3">
    <source>
        <dbReference type="EMBL" id="CAA7269767.1"/>
    </source>
</evidence>
<dbReference type="Proteomes" id="UP000467700">
    <property type="component" value="Unassembled WGS sequence"/>
</dbReference>
<gene>
    <name evidence="3" type="ORF">AAE3_LOCUS12010</name>
</gene>
<evidence type="ECO:0000256" key="2">
    <source>
        <dbReference type="SAM" id="Phobius"/>
    </source>
</evidence>